<gene>
    <name evidence="10" type="primary">NRT2;3</name>
    <name evidence="12" type="synonym">LOC112284933</name>
    <name evidence="11" type="ORF">PHYPA_010341</name>
</gene>
<dbReference type="FunFam" id="1.20.1250.20:FF:000053">
    <property type="entry name" value="Nitrate transporter 2.1"/>
    <property type="match status" value="1"/>
</dbReference>
<dbReference type="HOGENOM" id="CLU_024204_0_0_1"/>
<dbReference type="GO" id="GO:0042128">
    <property type="term" value="P:nitrate assimilation"/>
    <property type="evidence" value="ECO:0007669"/>
    <property type="project" value="UniProtKB-KW"/>
</dbReference>
<dbReference type="EnsemblPlants" id="Pp3c7_13340V3.3">
    <property type="protein sequence ID" value="Pp3c7_13340V3.3"/>
    <property type="gene ID" value="Pp3c7_13340"/>
</dbReference>
<dbReference type="FunFam" id="1.20.1250.20:FF:000048">
    <property type="entry name" value="High affinity nitrate transporter"/>
    <property type="match status" value="1"/>
</dbReference>
<evidence type="ECO:0000256" key="2">
    <source>
        <dbReference type="ARBA" id="ARBA00008432"/>
    </source>
</evidence>
<evidence type="ECO:0000313" key="13">
    <source>
        <dbReference type="Proteomes" id="UP000006727"/>
    </source>
</evidence>
<name>Q76C04_PHYPA</name>
<evidence type="ECO:0000313" key="11">
    <source>
        <dbReference type="EMBL" id="PNR51155.1"/>
    </source>
</evidence>
<evidence type="ECO:0000256" key="6">
    <source>
        <dbReference type="ARBA" id="ARBA00023136"/>
    </source>
</evidence>
<dbReference type="PaxDb" id="3218-PP1S75_75V6.1"/>
<sequence>MADQTTSAVGHGGRTVPGMSMHGVTGKEPVYAFSVIQGTVEDPDAEKFALPVDSEHKAKTIRVYSFAKPHMRAFHLAWVSFFTCFLATFASPPLMPIIRDNLNLTKTDVGHAAIASVSGSILSRLLMGTVCDVVGPRYGCAFLIMIISPAVYSMALVSDAASFIIVRFFTGFALATFVSCQFWMSSMFNSKIVGTANGLAAGWGNLGGGATQLIMPLVFALIRDSFNSTPFVAWRLAFFLPGAMQTIMGLLVLFLGQDLPDGNYSQLQKQGVKVKDSFLKVLMYAITNYRTWVFFLLYGFTFGVELTVNNNIAEYFYDRFDLNLSTAGIIASLFGLMNFFARPSGGIISDTVARRFGMKGRLCTLWICHSLGAVFCIVLGRMDSLTAAIAVLIVFAVFIQASSGAVFGIIPFISRRSLGVISGFTGAGGNVGSVVLQTVFFTSGSYRTEEGIQFMGVMVICVAALTVFIYFPQWGGIFFPPSKSTEEDYYASEWSAEEQEQGKHATSMKFASNARSERGKRGLNSPDLTIHPVTDSKATPVSDVELNKV</sequence>
<dbReference type="EMBL" id="ABEU02000007">
    <property type="protein sequence ID" value="PNR51155.1"/>
    <property type="molecule type" value="Genomic_DNA"/>
</dbReference>
<dbReference type="AlphaFoldDB" id="Q76C04"/>
<dbReference type="OrthoDB" id="434240at2759"/>
<feature type="domain" description="Major facilitator superfamily (MFS) profile" evidence="9">
    <location>
        <begin position="73"/>
        <end position="475"/>
    </location>
</feature>
<reference evidence="11 13" key="3">
    <citation type="journal article" date="2018" name="Plant J.">
        <title>The Physcomitrella patens chromosome-scale assembly reveals moss genome structure and evolution.</title>
        <authorList>
            <person name="Lang D."/>
            <person name="Ullrich K.K."/>
            <person name="Murat F."/>
            <person name="Fuchs J."/>
            <person name="Jenkins J."/>
            <person name="Haas F.B."/>
            <person name="Piednoel M."/>
            <person name="Gundlach H."/>
            <person name="Van Bel M."/>
            <person name="Meyberg R."/>
            <person name="Vives C."/>
            <person name="Morata J."/>
            <person name="Symeonidi A."/>
            <person name="Hiss M."/>
            <person name="Muchero W."/>
            <person name="Kamisugi Y."/>
            <person name="Saleh O."/>
            <person name="Blanc G."/>
            <person name="Decker E.L."/>
            <person name="van Gessel N."/>
            <person name="Grimwood J."/>
            <person name="Hayes R.D."/>
            <person name="Graham S.W."/>
            <person name="Gunter L.E."/>
            <person name="McDaniel S.F."/>
            <person name="Hoernstein S.N.W."/>
            <person name="Larsson A."/>
            <person name="Li F.W."/>
            <person name="Perroud P.F."/>
            <person name="Phillips J."/>
            <person name="Ranjan P."/>
            <person name="Rokshar D.S."/>
            <person name="Rothfels C.J."/>
            <person name="Schneider L."/>
            <person name="Shu S."/>
            <person name="Stevenson D.W."/>
            <person name="Thummler F."/>
            <person name="Tillich M."/>
            <person name="Villarreal Aguilar J.C."/>
            <person name="Widiez T."/>
            <person name="Wong G.K."/>
            <person name="Wymore A."/>
            <person name="Zhang Y."/>
            <person name="Zimmer A.D."/>
            <person name="Quatrano R.S."/>
            <person name="Mayer K.F.X."/>
            <person name="Goodstein D."/>
            <person name="Casacuberta J.M."/>
            <person name="Vandepoele K."/>
            <person name="Reski R."/>
            <person name="Cuming A.C."/>
            <person name="Tuskan G.A."/>
            <person name="Maumus F."/>
            <person name="Salse J."/>
            <person name="Schmutz J."/>
            <person name="Rensing S.A."/>
        </authorList>
    </citation>
    <scope>NUCLEOTIDE SEQUENCE [LARGE SCALE GENOMIC DNA]</scope>
    <source>
        <strain evidence="12 13">cv. Gransden 2004</strain>
    </source>
</reference>
<feature type="transmembrane region" description="Helical" evidence="8">
    <location>
        <begin position="196"/>
        <end position="222"/>
    </location>
</feature>
<evidence type="ECO:0000256" key="1">
    <source>
        <dbReference type="ARBA" id="ARBA00004141"/>
    </source>
</evidence>
<dbReference type="GO" id="GO:0005886">
    <property type="term" value="C:plasma membrane"/>
    <property type="evidence" value="ECO:0000318"/>
    <property type="project" value="GO_Central"/>
</dbReference>
<reference evidence="10" key="1">
    <citation type="journal article" date="2007" name="Plant Cell Physiol.">
        <title>Distinct roles of nitrate and nitrite in regulation of expression of the nitrate transport genes in the moss Physcomitrella patens.</title>
        <authorList>
            <person name="Tsujimoto R."/>
            <person name="Yamazaki H."/>
            <person name="Maeda S."/>
            <person name="Omata T."/>
        </authorList>
    </citation>
    <scope>NUCLEOTIDE SEQUENCE</scope>
</reference>
<comment type="subcellular location">
    <subcellularLocation>
        <location evidence="1">Membrane</location>
        <topology evidence="1">Multi-pass membrane protein</topology>
    </subcellularLocation>
</comment>
<feature type="transmembrane region" description="Helical" evidence="8">
    <location>
        <begin position="164"/>
        <end position="184"/>
    </location>
</feature>
<dbReference type="EnsemblPlants" id="Pp3c7_13340V3.1">
    <property type="protein sequence ID" value="Pp3c7_13340V3.1"/>
    <property type="gene ID" value="Pp3c7_13340"/>
</dbReference>
<dbReference type="Proteomes" id="UP000006727">
    <property type="component" value="Chromosome 7"/>
</dbReference>
<keyword evidence="6 8" id="KW-0472">Membrane</keyword>
<dbReference type="Gramene" id="Pp3c7_13340V3.2">
    <property type="protein sequence ID" value="Pp3c7_13340V3.2"/>
    <property type="gene ID" value="Pp3c7_13340"/>
</dbReference>
<evidence type="ECO:0000256" key="5">
    <source>
        <dbReference type="ARBA" id="ARBA00023063"/>
    </source>
</evidence>
<dbReference type="PROSITE" id="PS50850">
    <property type="entry name" value="MFS"/>
    <property type="match status" value="1"/>
</dbReference>
<evidence type="ECO:0000256" key="3">
    <source>
        <dbReference type="ARBA" id="ARBA00022692"/>
    </source>
</evidence>
<dbReference type="CDD" id="cd17341">
    <property type="entry name" value="MFS_NRT2_like"/>
    <property type="match status" value="1"/>
</dbReference>
<dbReference type="GO" id="GO:0015112">
    <property type="term" value="F:nitrate transmembrane transporter activity"/>
    <property type="evidence" value="ECO:0000318"/>
    <property type="project" value="GO_Central"/>
</dbReference>
<dbReference type="InterPro" id="IPR036259">
    <property type="entry name" value="MFS_trans_sf"/>
</dbReference>
<feature type="transmembrane region" description="Helical" evidence="8">
    <location>
        <begin position="420"/>
        <end position="440"/>
    </location>
</feature>
<feature type="transmembrane region" description="Helical" evidence="8">
    <location>
        <begin position="277"/>
        <end position="302"/>
    </location>
</feature>
<feature type="transmembrane region" description="Helical" evidence="8">
    <location>
        <begin position="452"/>
        <end position="471"/>
    </location>
</feature>
<dbReference type="GO" id="GO:0015706">
    <property type="term" value="P:nitrate transmembrane transport"/>
    <property type="evidence" value="ECO:0000318"/>
    <property type="project" value="GO_Central"/>
</dbReference>
<reference evidence="12" key="4">
    <citation type="submission" date="2020-12" db="UniProtKB">
        <authorList>
            <consortium name="EnsemblPlants"/>
        </authorList>
    </citation>
    <scope>IDENTIFICATION</scope>
</reference>
<dbReference type="PANTHER" id="PTHR23515">
    <property type="entry name" value="HIGH-AFFINITY NITRATE TRANSPORTER 2.3"/>
    <property type="match status" value="1"/>
</dbReference>
<evidence type="ECO:0000256" key="7">
    <source>
        <dbReference type="SAM" id="MobiDB-lite"/>
    </source>
</evidence>
<dbReference type="Gene3D" id="1.20.1250.20">
    <property type="entry name" value="MFS general substrate transporter like domains"/>
    <property type="match status" value="2"/>
</dbReference>
<evidence type="ECO:0000256" key="8">
    <source>
        <dbReference type="SAM" id="Phobius"/>
    </source>
</evidence>
<feature type="region of interest" description="Disordered" evidence="7">
    <location>
        <begin position="494"/>
        <end position="549"/>
    </location>
</feature>
<dbReference type="Gramene" id="Pp3c7_13340V3.1">
    <property type="protein sequence ID" value="Pp3c7_13340V3.1"/>
    <property type="gene ID" value="Pp3c7_13340"/>
</dbReference>
<feature type="transmembrane region" description="Helical" evidence="8">
    <location>
        <begin position="234"/>
        <end position="256"/>
    </location>
</feature>
<dbReference type="InterPro" id="IPR011701">
    <property type="entry name" value="MFS"/>
</dbReference>
<accession>Q76C04</accession>
<keyword evidence="5" id="KW-0534">Nitrate assimilation</keyword>
<evidence type="ECO:0000256" key="4">
    <source>
        <dbReference type="ARBA" id="ARBA00022989"/>
    </source>
</evidence>
<dbReference type="InterPro" id="IPR044772">
    <property type="entry name" value="NO3_transporter"/>
</dbReference>
<keyword evidence="4 8" id="KW-1133">Transmembrane helix</keyword>
<protein>
    <submittedName>
        <fullName evidence="10">Nitrate transporter</fullName>
    </submittedName>
</protein>
<comment type="similarity">
    <text evidence="2">Belongs to the major facilitator superfamily. Nitrate/nitrite porter (TC 2.A.1.8) family.</text>
</comment>
<dbReference type="EMBL" id="AB231678">
    <property type="protein sequence ID" value="BAE45927.1"/>
    <property type="molecule type" value="Genomic_DNA"/>
</dbReference>
<feature type="transmembrane region" description="Helical" evidence="8">
    <location>
        <begin position="388"/>
        <end position="413"/>
    </location>
</feature>
<dbReference type="SUPFAM" id="SSF103473">
    <property type="entry name" value="MFS general substrate transporter"/>
    <property type="match status" value="1"/>
</dbReference>
<feature type="transmembrane region" description="Helical" evidence="8">
    <location>
        <begin position="362"/>
        <end position="382"/>
    </location>
</feature>
<keyword evidence="13" id="KW-1185">Reference proteome</keyword>
<organism evidence="10">
    <name type="scientific">Physcomitrium patens</name>
    <name type="common">Spreading-leaved earth moss</name>
    <name type="synonym">Physcomitrella patens</name>
    <dbReference type="NCBI Taxonomy" id="3218"/>
    <lineage>
        <taxon>Eukaryota</taxon>
        <taxon>Viridiplantae</taxon>
        <taxon>Streptophyta</taxon>
        <taxon>Embryophyta</taxon>
        <taxon>Bryophyta</taxon>
        <taxon>Bryophytina</taxon>
        <taxon>Bryopsida</taxon>
        <taxon>Funariidae</taxon>
        <taxon>Funariales</taxon>
        <taxon>Funariaceae</taxon>
        <taxon>Physcomitrium</taxon>
    </lineage>
</organism>
<evidence type="ECO:0000259" key="9">
    <source>
        <dbReference type="PROSITE" id="PS50850"/>
    </source>
</evidence>
<dbReference type="EMBL" id="AB110462">
    <property type="protein sequence ID" value="BAD00099.2"/>
    <property type="molecule type" value="mRNA"/>
</dbReference>
<reference evidence="11 13" key="2">
    <citation type="journal article" date="2008" name="Science">
        <title>The Physcomitrella genome reveals evolutionary insights into the conquest of land by plants.</title>
        <authorList>
            <person name="Rensing S."/>
            <person name="Lang D."/>
            <person name="Zimmer A."/>
            <person name="Terry A."/>
            <person name="Salamov A."/>
            <person name="Shapiro H."/>
            <person name="Nishiyama T."/>
            <person name="Perroud P.-F."/>
            <person name="Lindquist E."/>
            <person name="Kamisugi Y."/>
            <person name="Tanahashi T."/>
            <person name="Sakakibara K."/>
            <person name="Fujita T."/>
            <person name="Oishi K."/>
            <person name="Shin-I T."/>
            <person name="Kuroki Y."/>
            <person name="Toyoda A."/>
            <person name="Suzuki Y."/>
            <person name="Hashimoto A."/>
            <person name="Yamaguchi K."/>
            <person name="Sugano A."/>
            <person name="Kohara Y."/>
            <person name="Fujiyama A."/>
            <person name="Anterola A."/>
            <person name="Aoki S."/>
            <person name="Ashton N."/>
            <person name="Barbazuk W.B."/>
            <person name="Barker E."/>
            <person name="Bennetzen J."/>
            <person name="Bezanilla M."/>
            <person name="Blankenship R."/>
            <person name="Cho S.H."/>
            <person name="Dutcher S."/>
            <person name="Estelle M."/>
            <person name="Fawcett J.A."/>
            <person name="Gundlach H."/>
            <person name="Hanada K."/>
            <person name="Heyl A."/>
            <person name="Hicks K.A."/>
            <person name="Hugh J."/>
            <person name="Lohr M."/>
            <person name="Mayer K."/>
            <person name="Melkozernov A."/>
            <person name="Murata T."/>
            <person name="Nelson D."/>
            <person name="Pils B."/>
            <person name="Prigge M."/>
            <person name="Reiss B."/>
            <person name="Renner T."/>
            <person name="Rombauts S."/>
            <person name="Rushton P."/>
            <person name="Sanderfoot A."/>
            <person name="Schween G."/>
            <person name="Shiu S.-H."/>
            <person name="Stueber K."/>
            <person name="Theodoulou F.L."/>
            <person name="Tu H."/>
            <person name="Van de Peer Y."/>
            <person name="Verrier P.J."/>
            <person name="Waters E."/>
            <person name="Wood A."/>
            <person name="Yang L."/>
            <person name="Cove D."/>
            <person name="Cuming A."/>
            <person name="Hasebe M."/>
            <person name="Lucas S."/>
            <person name="Mishler D.B."/>
            <person name="Reski R."/>
            <person name="Grigoriev I."/>
            <person name="Quatrano R.S."/>
            <person name="Boore J.L."/>
        </authorList>
    </citation>
    <scope>NUCLEOTIDE SEQUENCE [LARGE SCALE GENOMIC DNA]</scope>
    <source>
        <strain evidence="12 13">cv. Gransden 2004</strain>
    </source>
</reference>
<dbReference type="EnsemblPlants" id="Pp3c7_13340V3.2">
    <property type="protein sequence ID" value="Pp3c7_13340V3.2"/>
    <property type="gene ID" value="Pp3c7_13340"/>
</dbReference>
<dbReference type="EnsemblPlants" id="Pp3c7_13340V3.4">
    <property type="protein sequence ID" value="Pp3c7_13340V3.4"/>
    <property type="gene ID" value="Pp3c7_13340"/>
</dbReference>
<dbReference type="Gramene" id="Pp3c7_13340V3.4">
    <property type="protein sequence ID" value="Pp3c7_13340V3.4"/>
    <property type="gene ID" value="Pp3c7_13340"/>
</dbReference>
<dbReference type="InterPro" id="IPR020846">
    <property type="entry name" value="MFS_dom"/>
</dbReference>
<feature type="transmembrane region" description="Helical" evidence="8">
    <location>
        <begin position="138"/>
        <end position="158"/>
    </location>
</feature>
<dbReference type="FunCoup" id="Q76C04">
    <property type="interactions" value="677"/>
</dbReference>
<proteinExistence type="evidence at transcript level"/>
<dbReference type="Gramene" id="Pp3c7_13340V3.3">
    <property type="protein sequence ID" value="Pp3c7_13340V3.3"/>
    <property type="gene ID" value="Pp3c7_13340"/>
</dbReference>
<evidence type="ECO:0000313" key="10">
    <source>
        <dbReference type="EMBL" id="BAD00099.2"/>
    </source>
</evidence>
<dbReference type="STRING" id="3218.Q76C04"/>
<feature type="transmembrane region" description="Helical" evidence="8">
    <location>
        <begin position="322"/>
        <end position="341"/>
    </location>
</feature>
<dbReference type="OMA" id="ILWILQT"/>
<dbReference type="Pfam" id="PF07690">
    <property type="entry name" value="MFS_1"/>
    <property type="match status" value="1"/>
</dbReference>
<feature type="transmembrane region" description="Helical" evidence="8">
    <location>
        <begin position="76"/>
        <end position="97"/>
    </location>
</feature>
<evidence type="ECO:0000313" key="12">
    <source>
        <dbReference type="EnsemblPlants" id="Pp3c7_13340V3.1"/>
    </source>
</evidence>
<keyword evidence="3 8" id="KW-0812">Transmembrane</keyword>